<evidence type="ECO:0000313" key="2">
    <source>
        <dbReference type="Proteomes" id="UP000308600"/>
    </source>
</evidence>
<reference evidence="1 2" key="1">
    <citation type="journal article" date="2019" name="Nat. Ecol. Evol.">
        <title>Megaphylogeny resolves global patterns of mushroom evolution.</title>
        <authorList>
            <person name="Varga T."/>
            <person name="Krizsan K."/>
            <person name="Foldi C."/>
            <person name="Dima B."/>
            <person name="Sanchez-Garcia M."/>
            <person name="Sanchez-Ramirez S."/>
            <person name="Szollosi G.J."/>
            <person name="Szarkandi J.G."/>
            <person name="Papp V."/>
            <person name="Albert L."/>
            <person name="Andreopoulos W."/>
            <person name="Angelini C."/>
            <person name="Antonin V."/>
            <person name="Barry K.W."/>
            <person name="Bougher N.L."/>
            <person name="Buchanan P."/>
            <person name="Buyck B."/>
            <person name="Bense V."/>
            <person name="Catcheside P."/>
            <person name="Chovatia M."/>
            <person name="Cooper J."/>
            <person name="Damon W."/>
            <person name="Desjardin D."/>
            <person name="Finy P."/>
            <person name="Geml J."/>
            <person name="Haridas S."/>
            <person name="Hughes K."/>
            <person name="Justo A."/>
            <person name="Karasinski D."/>
            <person name="Kautmanova I."/>
            <person name="Kiss B."/>
            <person name="Kocsube S."/>
            <person name="Kotiranta H."/>
            <person name="LaButti K.M."/>
            <person name="Lechner B.E."/>
            <person name="Liimatainen K."/>
            <person name="Lipzen A."/>
            <person name="Lukacs Z."/>
            <person name="Mihaltcheva S."/>
            <person name="Morgado L.N."/>
            <person name="Niskanen T."/>
            <person name="Noordeloos M.E."/>
            <person name="Ohm R.A."/>
            <person name="Ortiz-Santana B."/>
            <person name="Ovrebo C."/>
            <person name="Racz N."/>
            <person name="Riley R."/>
            <person name="Savchenko A."/>
            <person name="Shiryaev A."/>
            <person name="Soop K."/>
            <person name="Spirin V."/>
            <person name="Szebenyi C."/>
            <person name="Tomsovsky M."/>
            <person name="Tulloss R.E."/>
            <person name="Uehling J."/>
            <person name="Grigoriev I.V."/>
            <person name="Vagvolgyi C."/>
            <person name="Papp T."/>
            <person name="Martin F.M."/>
            <person name="Miettinen O."/>
            <person name="Hibbett D.S."/>
            <person name="Nagy L.G."/>
        </authorList>
    </citation>
    <scope>NUCLEOTIDE SEQUENCE [LARGE SCALE GENOMIC DNA]</scope>
    <source>
        <strain evidence="1 2">NL-1719</strain>
    </source>
</reference>
<organism evidence="1 2">
    <name type="scientific">Pluteus cervinus</name>
    <dbReference type="NCBI Taxonomy" id="181527"/>
    <lineage>
        <taxon>Eukaryota</taxon>
        <taxon>Fungi</taxon>
        <taxon>Dikarya</taxon>
        <taxon>Basidiomycota</taxon>
        <taxon>Agaricomycotina</taxon>
        <taxon>Agaricomycetes</taxon>
        <taxon>Agaricomycetidae</taxon>
        <taxon>Agaricales</taxon>
        <taxon>Pluteineae</taxon>
        <taxon>Pluteaceae</taxon>
        <taxon>Pluteus</taxon>
    </lineage>
</organism>
<dbReference type="Proteomes" id="UP000308600">
    <property type="component" value="Unassembled WGS sequence"/>
</dbReference>
<name>A0ACD3B7Z8_9AGAR</name>
<accession>A0ACD3B7Z8</accession>
<gene>
    <name evidence="1" type="ORF">BDN72DRAFT_955997</name>
</gene>
<keyword evidence="2" id="KW-1185">Reference proteome</keyword>
<sequence>MSSSTPNPTAAGLVYTETYHGDNPLGNHYCNFVDSNNQTGYQYHNADGTFFFCDTDGTRYYNDGLGVARLSFPPPNPNATSGMELMISNSRFTNADFNVTAFRFDAFRSEFPEYQSDFVMDDEDDEEETLSDMLLDLTLSHVDVVTGETREVELT</sequence>
<dbReference type="EMBL" id="ML208270">
    <property type="protein sequence ID" value="TFK74148.1"/>
    <property type="molecule type" value="Genomic_DNA"/>
</dbReference>
<proteinExistence type="predicted"/>
<evidence type="ECO:0000313" key="1">
    <source>
        <dbReference type="EMBL" id="TFK74148.1"/>
    </source>
</evidence>
<protein>
    <submittedName>
        <fullName evidence="1">Uncharacterized protein</fullName>
    </submittedName>
</protein>